<name>A0A077WVZ6_9FUNG</name>
<reference evidence="2" key="1">
    <citation type="journal article" date="2014" name="Genome Announc.">
        <title>De novo whole-genome sequence and genome annotation of Lichtheimia ramosa.</title>
        <authorList>
            <person name="Linde J."/>
            <person name="Schwartze V."/>
            <person name="Binder U."/>
            <person name="Lass-Florl C."/>
            <person name="Voigt K."/>
            <person name="Horn F."/>
        </authorList>
    </citation>
    <scope>NUCLEOTIDE SEQUENCE</scope>
    <source>
        <strain evidence="2">JMRC FSU:6197</strain>
    </source>
</reference>
<feature type="compositionally biased region" description="Basic and acidic residues" evidence="1">
    <location>
        <begin position="69"/>
        <end position="78"/>
    </location>
</feature>
<dbReference type="AlphaFoldDB" id="A0A077WVZ6"/>
<protein>
    <submittedName>
        <fullName evidence="2">Uncharacterized protein</fullName>
    </submittedName>
</protein>
<accession>A0A077WVZ6</accession>
<evidence type="ECO:0000313" key="2">
    <source>
        <dbReference type="EMBL" id="CDS11801.1"/>
    </source>
</evidence>
<proteinExistence type="predicted"/>
<gene>
    <name evidence="2" type="ORF">LRAMOSA11445</name>
</gene>
<sequence length="126" mass="14214">MAIAISQLRGAFVLHHFKPRKGSSSPASKRKKSLTVTISKEPPVIHCIEQDKLENTFECIFDPLVRHDDESDHPDLCKSKPSCKPWQKPPYKNDQSSNIGNVLRRLWVHPKIKDSHPVSAKPKAAS</sequence>
<evidence type="ECO:0000256" key="1">
    <source>
        <dbReference type="SAM" id="MobiDB-lite"/>
    </source>
</evidence>
<organism evidence="2">
    <name type="scientific">Lichtheimia ramosa</name>
    <dbReference type="NCBI Taxonomy" id="688394"/>
    <lineage>
        <taxon>Eukaryota</taxon>
        <taxon>Fungi</taxon>
        <taxon>Fungi incertae sedis</taxon>
        <taxon>Mucoromycota</taxon>
        <taxon>Mucoromycotina</taxon>
        <taxon>Mucoromycetes</taxon>
        <taxon>Mucorales</taxon>
        <taxon>Lichtheimiaceae</taxon>
        <taxon>Lichtheimia</taxon>
    </lineage>
</organism>
<dbReference type="EMBL" id="LK023349">
    <property type="protein sequence ID" value="CDS11801.1"/>
    <property type="molecule type" value="Genomic_DNA"/>
</dbReference>
<feature type="region of interest" description="Disordered" evidence="1">
    <location>
        <begin position="69"/>
        <end position="97"/>
    </location>
</feature>
<dbReference type="OrthoDB" id="2238956at2759"/>